<sequence length="190" mass="21739">MINVTTLLNLSRYVLLLEGEAELPRRIIKDICHRADNMIKIGRKKQPESLTNLLHKFVDFSAISLFDTNQIPSLHSQEPPNTWALPVVTLTSIAVALPNISKDKKQQLVRSVNEGLSLIKIVEKTFNTNVELLNIRKAADVTWVGVALYMKWLDMDLNRTSLKCKDYKERFGLYFSCLFHVLTAEILLRS</sequence>
<reference evidence="1 2" key="1">
    <citation type="journal article" date="2021" name="Comput. Struct. Biotechnol. J.">
        <title>De novo genome assembly of the potent medicinal plant Rehmannia glutinosa using nanopore technology.</title>
        <authorList>
            <person name="Ma L."/>
            <person name="Dong C."/>
            <person name="Song C."/>
            <person name="Wang X."/>
            <person name="Zheng X."/>
            <person name="Niu Y."/>
            <person name="Chen S."/>
            <person name="Feng W."/>
        </authorList>
    </citation>
    <scope>NUCLEOTIDE SEQUENCE [LARGE SCALE GENOMIC DNA]</scope>
    <source>
        <strain evidence="1">DH-2019</strain>
    </source>
</reference>
<protein>
    <submittedName>
        <fullName evidence="1">Uncharacterized protein</fullName>
    </submittedName>
</protein>
<evidence type="ECO:0000313" key="2">
    <source>
        <dbReference type="Proteomes" id="UP001318860"/>
    </source>
</evidence>
<dbReference type="EMBL" id="JABTTQ020000010">
    <property type="protein sequence ID" value="KAK6148368.1"/>
    <property type="molecule type" value="Genomic_DNA"/>
</dbReference>
<dbReference type="PANTHER" id="PTHR35307:SF3">
    <property type="entry name" value="DUF4220 DOMAIN-CONTAINING PROTEIN"/>
    <property type="match status" value="1"/>
</dbReference>
<accession>A0ABR0WNB6</accession>
<proteinExistence type="predicted"/>
<dbReference type="Proteomes" id="UP001318860">
    <property type="component" value="Unassembled WGS sequence"/>
</dbReference>
<organism evidence="1 2">
    <name type="scientific">Rehmannia glutinosa</name>
    <name type="common">Chinese foxglove</name>
    <dbReference type="NCBI Taxonomy" id="99300"/>
    <lineage>
        <taxon>Eukaryota</taxon>
        <taxon>Viridiplantae</taxon>
        <taxon>Streptophyta</taxon>
        <taxon>Embryophyta</taxon>
        <taxon>Tracheophyta</taxon>
        <taxon>Spermatophyta</taxon>
        <taxon>Magnoliopsida</taxon>
        <taxon>eudicotyledons</taxon>
        <taxon>Gunneridae</taxon>
        <taxon>Pentapetalae</taxon>
        <taxon>asterids</taxon>
        <taxon>lamiids</taxon>
        <taxon>Lamiales</taxon>
        <taxon>Orobanchaceae</taxon>
        <taxon>Rehmannieae</taxon>
        <taxon>Rehmannia</taxon>
    </lineage>
</organism>
<evidence type="ECO:0000313" key="1">
    <source>
        <dbReference type="EMBL" id="KAK6148368.1"/>
    </source>
</evidence>
<keyword evidence="2" id="KW-1185">Reference proteome</keyword>
<comment type="caution">
    <text evidence="1">The sequence shown here is derived from an EMBL/GenBank/DDBJ whole genome shotgun (WGS) entry which is preliminary data.</text>
</comment>
<dbReference type="PANTHER" id="PTHR35307">
    <property type="entry name" value="PROTEIN, PUTATIVE-RELATED"/>
    <property type="match status" value="1"/>
</dbReference>
<name>A0ABR0WNB6_REHGL</name>
<gene>
    <name evidence="1" type="ORF">DH2020_019280</name>
</gene>